<evidence type="ECO:0000256" key="2">
    <source>
        <dbReference type="ARBA" id="ARBA00022771"/>
    </source>
</evidence>
<feature type="region of interest" description="Disordered" evidence="7">
    <location>
        <begin position="1"/>
        <end position="99"/>
    </location>
</feature>
<dbReference type="GO" id="GO:0043565">
    <property type="term" value="F:sequence-specific DNA binding"/>
    <property type="evidence" value="ECO:0007669"/>
    <property type="project" value="InterPro"/>
</dbReference>
<evidence type="ECO:0000256" key="1">
    <source>
        <dbReference type="ARBA" id="ARBA00022723"/>
    </source>
</evidence>
<evidence type="ECO:0000313" key="9">
    <source>
        <dbReference type="EMBL" id="OAD68665.1"/>
    </source>
</evidence>
<keyword evidence="10" id="KW-1185">Reference proteome</keyword>
<dbReference type="GO" id="GO:0008270">
    <property type="term" value="F:zinc ion binding"/>
    <property type="evidence" value="ECO:0007669"/>
    <property type="project" value="UniProtKB-KW"/>
</dbReference>
<dbReference type="VEuPathDB" id="FungiDB:PHYBLDRAFT_77384"/>
<dbReference type="InParanoid" id="A0A162WKR6"/>
<keyword evidence="4" id="KW-0805">Transcription regulation</keyword>
<dbReference type="EMBL" id="KV440994">
    <property type="protein sequence ID" value="OAD68665.1"/>
    <property type="molecule type" value="Genomic_DNA"/>
</dbReference>
<dbReference type="GeneID" id="29004156"/>
<evidence type="ECO:0000256" key="4">
    <source>
        <dbReference type="ARBA" id="ARBA00023015"/>
    </source>
</evidence>
<dbReference type="STRING" id="763407.A0A162WKR6"/>
<evidence type="ECO:0000313" key="10">
    <source>
        <dbReference type="Proteomes" id="UP000077315"/>
    </source>
</evidence>
<dbReference type="InterPro" id="IPR000679">
    <property type="entry name" value="Znf_GATA"/>
</dbReference>
<evidence type="ECO:0000256" key="6">
    <source>
        <dbReference type="PROSITE-ProRule" id="PRU00094"/>
    </source>
</evidence>
<accession>A0A162WKR6</accession>
<feature type="domain" description="GATA-type" evidence="8">
    <location>
        <begin position="231"/>
        <end position="261"/>
    </location>
</feature>
<sequence>MQTPVQRQCTLPPISVMEDGLYSRSPYSPLTPSSSHSPTLQTPYSGRAYRAGENTPPTSILPDPYRSHPTYNRSFPPPSPHTSSFAPLTPPQPPLSDLSRQPYIYESDFNNPVGKEVEKIIHHCDGLSETMSLRKDHFKYSYSKVTYDPTMTRPVLDDMIGRANEVLNALLRLRKHQISEEQARTNSYQKKEINYPKYRVHTTTDDWSGGTNQRLSGTQRRRGKRAVFRGKCHSCNISETPEWRRGPDGARTLCNACGLHYAKLTRKQAAVQKLVSQKDNQSRNSGLDLDRPLMMTDSLLETSPID</sequence>
<dbReference type="AlphaFoldDB" id="A0A162WKR6"/>
<dbReference type="PROSITE" id="PS00344">
    <property type="entry name" value="GATA_ZN_FINGER_1"/>
    <property type="match status" value="1"/>
</dbReference>
<evidence type="ECO:0000256" key="3">
    <source>
        <dbReference type="ARBA" id="ARBA00022833"/>
    </source>
</evidence>
<evidence type="ECO:0000256" key="7">
    <source>
        <dbReference type="SAM" id="MobiDB-lite"/>
    </source>
</evidence>
<feature type="compositionally biased region" description="Polar residues" evidence="7">
    <location>
        <begin position="275"/>
        <end position="285"/>
    </location>
</feature>
<keyword evidence="5" id="KW-0804">Transcription</keyword>
<feature type="region of interest" description="Disordered" evidence="7">
    <location>
        <begin position="275"/>
        <end position="306"/>
    </location>
</feature>
<dbReference type="OrthoDB" id="2162994at2759"/>
<feature type="compositionally biased region" description="Low complexity" evidence="7">
    <location>
        <begin position="22"/>
        <end position="43"/>
    </location>
</feature>
<evidence type="ECO:0000259" key="8">
    <source>
        <dbReference type="PROSITE" id="PS50114"/>
    </source>
</evidence>
<keyword evidence="3" id="KW-0862">Zinc</keyword>
<dbReference type="GO" id="GO:0006355">
    <property type="term" value="P:regulation of DNA-templated transcription"/>
    <property type="evidence" value="ECO:0007669"/>
    <property type="project" value="InterPro"/>
</dbReference>
<keyword evidence="2 6" id="KW-0863">Zinc-finger</keyword>
<dbReference type="PANTHER" id="PTHR47172:SF24">
    <property type="entry name" value="GATA ZINC FINGER DOMAIN-CONTAINING PROTEIN 14-RELATED"/>
    <property type="match status" value="1"/>
</dbReference>
<dbReference type="SUPFAM" id="SSF57716">
    <property type="entry name" value="Glucocorticoid receptor-like (DNA-binding domain)"/>
    <property type="match status" value="1"/>
</dbReference>
<dbReference type="Gene3D" id="3.30.50.10">
    <property type="entry name" value="Erythroid Transcription Factor GATA-1, subunit A"/>
    <property type="match status" value="1"/>
</dbReference>
<reference evidence="10" key="1">
    <citation type="submission" date="2015-06" db="EMBL/GenBank/DDBJ databases">
        <title>Expansion of signal transduction pathways in fungi by whole-genome duplication.</title>
        <authorList>
            <consortium name="DOE Joint Genome Institute"/>
            <person name="Corrochano L.M."/>
            <person name="Kuo A."/>
            <person name="Marcet-Houben M."/>
            <person name="Polaino S."/>
            <person name="Salamov A."/>
            <person name="Villalobos J.M."/>
            <person name="Alvarez M.I."/>
            <person name="Avalos J."/>
            <person name="Benito E.P."/>
            <person name="Benoit I."/>
            <person name="Burger G."/>
            <person name="Camino L.P."/>
            <person name="Canovas D."/>
            <person name="Cerda-Olmedo E."/>
            <person name="Cheng J.-F."/>
            <person name="Dominguez A."/>
            <person name="Elias M."/>
            <person name="Eslava A.P."/>
            <person name="Glaser F."/>
            <person name="Grimwood J."/>
            <person name="Gutierrez G."/>
            <person name="Heitman J."/>
            <person name="Henrissat B."/>
            <person name="Iturriaga E.A."/>
            <person name="Lang B.F."/>
            <person name="Lavin J.L."/>
            <person name="Lee S."/>
            <person name="Li W."/>
            <person name="Lindquist E."/>
            <person name="Lopez-Garcia S."/>
            <person name="Luque E.M."/>
            <person name="Marcos A.T."/>
            <person name="Martin J."/>
            <person name="McCluskey K."/>
            <person name="Medina H.R."/>
            <person name="Miralles-Duran A."/>
            <person name="Miyazaki A."/>
            <person name="Munoz-Torres E."/>
            <person name="Oguiza J.A."/>
            <person name="Ohm R."/>
            <person name="Olmedo M."/>
            <person name="Orejas M."/>
            <person name="Ortiz-Castellanos L."/>
            <person name="Pisabarro A.G."/>
            <person name="Rodriguez-Romero J."/>
            <person name="Ruiz-Herrera J."/>
            <person name="Ruiz-Vazquez R."/>
            <person name="Sanz C."/>
            <person name="Schackwitz W."/>
            <person name="Schmutz J."/>
            <person name="Shahriari M."/>
            <person name="Shelest E."/>
            <person name="Silva-Franco F."/>
            <person name="Soanes D."/>
            <person name="Syed K."/>
            <person name="Tagua V.G."/>
            <person name="Talbot N.J."/>
            <person name="Thon M."/>
            <person name="De vries R.P."/>
            <person name="Wiebenga A."/>
            <person name="Yadav J.S."/>
            <person name="Braun E.L."/>
            <person name="Baker S."/>
            <person name="Garre V."/>
            <person name="Horwitz B."/>
            <person name="Torres-Martinez S."/>
            <person name="Idnurm A."/>
            <person name="Herrera-Estrella A."/>
            <person name="Gabaldon T."/>
            <person name="Grigoriev I.V."/>
        </authorList>
    </citation>
    <scope>NUCLEOTIDE SEQUENCE [LARGE SCALE GENOMIC DNA]</scope>
    <source>
        <strain evidence="10">NRRL 1555(-)</strain>
    </source>
</reference>
<dbReference type="Pfam" id="PF00320">
    <property type="entry name" value="GATA"/>
    <property type="match status" value="1"/>
</dbReference>
<dbReference type="SMART" id="SM00401">
    <property type="entry name" value="ZnF_GATA"/>
    <property type="match status" value="1"/>
</dbReference>
<dbReference type="CDD" id="cd00202">
    <property type="entry name" value="ZnF_GATA"/>
    <property type="match status" value="1"/>
</dbReference>
<name>A0A162WKR6_PHYB8</name>
<protein>
    <submittedName>
        <fullName evidence="9">GATA-type zinc finger transcription factor</fullName>
    </submittedName>
</protein>
<dbReference type="Proteomes" id="UP000077315">
    <property type="component" value="Unassembled WGS sequence"/>
</dbReference>
<gene>
    <name evidence="9" type="ORF">PHYBLDRAFT_77384</name>
</gene>
<proteinExistence type="predicted"/>
<evidence type="ECO:0000256" key="5">
    <source>
        <dbReference type="ARBA" id="ARBA00023163"/>
    </source>
</evidence>
<keyword evidence="1" id="KW-0479">Metal-binding</keyword>
<organism evidence="9 10">
    <name type="scientific">Phycomyces blakesleeanus (strain ATCC 8743b / DSM 1359 / FGSC 10004 / NBRC 33097 / NRRL 1555)</name>
    <dbReference type="NCBI Taxonomy" id="763407"/>
    <lineage>
        <taxon>Eukaryota</taxon>
        <taxon>Fungi</taxon>
        <taxon>Fungi incertae sedis</taxon>
        <taxon>Mucoromycota</taxon>
        <taxon>Mucoromycotina</taxon>
        <taxon>Mucoromycetes</taxon>
        <taxon>Mucorales</taxon>
        <taxon>Phycomycetaceae</taxon>
        <taxon>Phycomyces</taxon>
    </lineage>
</organism>
<dbReference type="InterPro" id="IPR013088">
    <property type="entry name" value="Znf_NHR/GATA"/>
</dbReference>
<dbReference type="PROSITE" id="PS50114">
    <property type="entry name" value="GATA_ZN_FINGER_2"/>
    <property type="match status" value="1"/>
</dbReference>
<dbReference type="RefSeq" id="XP_018286705.1">
    <property type="nucleotide sequence ID" value="XM_018443251.1"/>
</dbReference>
<dbReference type="PANTHER" id="PTHR47172">
    <property type="entry name" value="OS01G0976800 PROTEIN"/>
    <property type="match status" value="1"/>
</dbReference>